<gene>
    <name evidence="1" type="ORF">ACFS6H_12185</name>
</gene>
<dbReference type="Pfam" id="PF15890">
    <property type="entry name" value="Peptidase_Mx1"/>
    <property type="match status" value="1"/>
</dbReference>
<evidence type="ECO:0000313" key="2">
    <source>
        <dbReference type="Proteomes" id="UP001597511"/>
    </source>
</evidence>
<proteinExistence type="predicted"/>
<dbReference type="Gene3D" id="3.40.390.70">
    <property type="match status" value="1"/>
</dbReference>
<name>A0ABW6A765_9BACT</name>
<dbReference type="RefSeq" id="WP_386098897.1">
    <property type="nucleotide sequence ID" value="NZ_JBHUOZ010000003.1"/>
</dbReference>
<evidence type="ECO:0000313" key="1">
    <source>
        <dbReference type="EMBL" id="MFD2920476.1"/>
    </source>
</evidence>
<protein>
    <submittedName>
        <fullName evidence="1">Zinc-binding metallopeptidase</fullName>
    </submittedName>
</protein>
<keyword evidence="2" id="KW-1185">Reference proteome</keyword>
<dbReference type="PROSITE" id="PS51257">
    <property type="entry name" value="PROKAR_LIPOPROTEIN"/>
    <property type="match status" value="1"/>
</dbReference>
<reference evidence="2" key="1">
    <citation type="journal article" date="2019" name="Int. J. Syst. Evol. Microbiol.">
        <title>The Global Catalogue of Microorganisms (GCM) 10K type strain sequencing project: providing services to taxonomists for standard genome sequencing and annotation.</title>
        <authorList>
            <consortium name="The Broad Institute Genomics Platform"/>
            <consortium name="The Broad Institute Genome Sequencing Center for Infectious Disease"/>
            <person name="Wu L."/>
            <person name="Ma J."/>
        </authorList>
    </citation>
    <scope>NUCLEOTIDE SEQUENCE [LARGE SCALE GENOMIC DNA]</scope>
    <source>
        <strain evidence="2">KCTC 23299</strain>
    </source>
</reference>
<sequence length="306" mass="34966">MKKMIKYFLLFILAGTVVSCDRDKDNLDAVDDIVGLGGDTWERSDIDNWLYDSLVRPYNIQVKYKWDQFEFDLNRTLVPPDEAKIIAIWSMLRQAWIQPYIDEVGAAFFNKYSPKTFVLSGSNAYNSNGSITLGTAEGGRKIALYSCNSFRVRGMNGYNAARDSSFIKQFFLQTIHHEFGHILHQNIMYPQSFKQVNPALFNGGNWINIDDATARKDGFVTSYGSSNYDDDFVEMIAIMLVEGKAGFDAIINRIPSGTSINGTTRAQAQAYLRQKEAIVVSYFRQAWNIDFYSLQRRCRTALERFI</sequence>
<dbReference type="EMBL" id="JBHUOZ010000003">
    <property type="protein sequence ID" value="MFD2920476.1"/>
    <property type="molecule type" value="Genomic_DNA"/>
</dbReference>
<dbReference type="InterPro" id="IPR030890">
    <property type="entry name" value="LP_HExxH_w_TonB"/>
</dbReference>
<comment type="caution">
    <text evidence="1">The sequence shown here is derived from an EMBL/GenBank/DDBJ whole genome shotgun (WGS) entry which is preliminary data.</text>
</comment>
<accession>A0ABW6A765</accession>
<organism evidence="1 2">
    <name type="scientific">Terrimonas rubra</name>
    <dbReference type="NCBI Taxonomy" id="1035890"/>
    <lineage>
        <taxon>Bacteria</taxon>
        <taxon>Pseudomonadati</taxon>
        <taxon>Bacteroidota</taxon>
        <taxon>Chitinophagia</taxon>
        <taxon>Chitinophagales</taxon>
        <taxon>Chitinophagaceae</taxon>
        <taxon>Terrimonas</taxon>
    </lineage>
</organism>
<dbReference type="NCBIfam" id="TIGR04549">
    <property type="entry name" value="LP_HExxH_w_tonB"/>
    <property type="match status" value="1"/>
</dbReference>
<dbReference type="Proteomes" id="UP001597511">
    <property type="component" value="Unassembled WGS sequence"/>
</dbReference>